<sequence length="57" mass="6435">MSKQELIGKLNMQRDILMSLYQDPNIDVDVLKSSLYGAFCISGLAIDVLEEVDEEDE</sequence>
<dbReference type="STRING" id="709323.GCA_001047135_01623"/>
<gene>
    <name evidence="1" type="ORF">FTRO_0340050</name>
</gene>
<accession>A0A3F3H679</accession>
<dbReference type="EMBL" id="DF968111">
    <property type="protein sequence ID" value="GAP05067.1"/>
    <property type="molecule type" value="Genomic_DNA"/>
</dbReference>
<organism evidence="1">
    <name type="scientific">Fructobacillus tropaeoli</name>
    <dbReference type="NCBI Taxonomy" id="709323"/>
    <lineage>
        <taxon>Bacteria</taxon>
        <taxon>Bacillati</taxon>
        <taxon>Bacillota</taxon>
        <taxon>Bacilli</taxon>
        <taxon>Lactobacillales</taxon>
        <taxon>Lactobacillaceae</taxon>
        <taxon>Fructobacillus</taxon>
    </lineage>
</organism>
<protein>
    <submittedName>
        <fullName evidence="1">Uncharacterized protein</fullName>
    </submittedName>
</protein>
<proteinExistence type="predicted"/>
<evidence type="ECO:0000313" key="1">
    <source>
        <dbReference type="EMBL" id="GAP05067.1"/>
    </source>
</evidence>
<dbReference type="AlphaFoldDB" id="A0A3F3H679"/>
<reference evidence="1" key="1">
    <citation type="journal article" date="2015" name="BMC Genomics">
        <title>Comparative genomics of Fructobacillus spp. and Leuconostoc spp. reveals niche-specific evolution of Fructobacillus spp.</title>
        <authorList>
            <person name="Endo A."/>
            <person name="Tanizawa Y."/>
            <person name="Tanaka N."/>
            <person name="Maeno S."/>
            <person name="Kumar H."/>
            <person name="Shiwa Y."/>
            <person name="Okada S."/>
            <person name="Yoshikawa H."/>
            <person name="Dicks L."/>
            <person name="Nakagawa J."/>
            <person name="Arita M."/>
        </authorList>
    </citation>
    <scope>NUCLEOTIDE SEQUENCE [LARGE SCALE GENOMIC DNA]</scope>
    <source>
        <strain evidence="1">F214-1</strain>
    </source>
</reference>
<name>A0A3F3H679_9LACO</name>
<dbReference type="Proteomes" id="UP000064514">
    <property type="component" value="Unassembled WGS sequence"/>
</dbReference>